<name>A0A6P0UD81_9FLAO</name>
<keyword evidence="12" id="KW-1185">Reference proteome</keyword>
<dbReference type="RefSeq" id="WP_163693661.1">
    <property type="nucleotide sequence ID" value="NZ_FXTW01000004.1"/>
</dbReference>
<dbReference type="Proteomes" id="UP000468443">
    <property type="component" value="Unassembled WGS sequence"/>
</dbReference>
<evidence type="ECO:0000256" key="1">
    <source>
        <dbReference type="ARBA" id="ARBA00004496"/>
    </source>
</evidence>
<dbReference type="SUPFAM" id="SSF52540">
    <property type="entry name" value="P-loop containing nucleoside triphosphate hydrolases"/>
    <property type="match status" value="1"/>
</dbReference>
<evidence type="ECO:0000256" key="5">
    <source>
        <dbReference type="ARBA" id="ARBA00022694"/>
    </source>
</evidence>
<protein>
    <recommendedName>
        <fullName evidence="3">tRNA threonylcarbamoyladenosine biosynthesis protein TsaE</fullName>
    </recommendedName>
    <alternativeName>
        <fullName evidence="10">t(6)A37 threonylcarbamoyladenosine biosynthesis protein TsaE</fullName>
    </alternativeName>
</protein>
<evidence type="ECO:0000256" key="4">
    <source>
        <dbReference type="ARBA" id="ARBA00022490"/>
    </source>
</evidence>
<comment type="caution">
    <text evidence="11">The sequence shown here is derived from an EMBL/GenBank/DDBJ whole genome shotgun (WGS) entry which is preliminary data.</text>
</comment>
<dbReference type="PANTHER" id="PTHR33540:SF2">
    <property type="entry name" value="TRNA THREONYLCARBAMOYLADENOSINE BIOSYNTHESIS PROTEIN TSAE"/>
    <property type="match status" value="1"/>
</dbReference>
<evidence type="ECO:0000256" key="10">
    <source>
        <dbReference type="ARBA" id="ARBA00032441"/>
    </source>
</evidence>
<dbReference type="NCBIfam" id="TIGR00150">
    <property type="entry name" value="T6A_YjeE"/>
    <property type="match status" value="1"/>
</dbReference>
<keyword evidence="7" id="KW-0547">Nucleotide-binding</keyword>
<organism evidence="11 12">
    <name type="scientific">Muriicola jejuensis</name>
    <dbReference type="NCBI Taxonomy" id="504488"/>
    <lineage>
        <taxon>Bacteria</taxon>
        <taxon>Pseudomonadati</taxon>
        <taxon>Bacteroidota</taxon>
        <taxon>Flavobacteriia</taxon>
        <taxon>Flavobacteriales</taxon>
        <taxon>Flavobacteriaceae</taxon>
        <taxon>Muriicola</taxon>
    </lineage>
</organism>
<dbReference type="InterPro" id="IPR027417">
    <property type="entry name" value="P-loop_NTPase"/>
</dbReference>
<dbReference type="GO" id="GO:0046872">
    <property type="term" value="F:metal ion binding"/>
    <property type="evidence" value="ECO:0007669"/>
    <property type="project" value="UniProtKB-KW"/>
</dbReference>
<dbReference type="GO" id="GO:0005524">
    <property type="term" value="F:ATP binding"/>
    <property type="evidence" value="ECO:0007669"/>
    <property type="project" value="UniProtKB-KW"/>
</dbReference>
<accession>A0A6P0UD81</accession>
<sequence>MQKKRYTKGEISTITEQIFSLLPKMSILCFIGVMGSGKTTLIKEMVKHLGGLEEGNSPSFGIVNEYTYPDGELLGYHFDFYRIENTEEALDLGLEDYLNKDVWIFIEWPEKIEPLLPEERTNIKLEILGPETRQLTILP</sequence>
<dbReference type="AlphaFoldDB" id="A0A6P0UD81"/>
<evidence type="ECO:0000256" key="2">
    <source>
        <dbReference type="ARBA" id="ARBA00007599"/>
    </source>
</evidence>
<gene>
    <name evidence="11" type="primary">tsaE</name>
    <name evidence="11" type="ORF">GWK09_11845</name>
</gene>
<dbReference type="GO" id="GO:0002949">
    <property type="term" value="P:tRNA threonylcarbamoyladenosine modification"/>
    <property type="evidence" value="ECO:0007669"/>
    <property type="project" value="InterPro"/>
</dbReference>
<reference evidence="11 12" key="1">
    <citation type="submission" date="2020-01" db="EMBL/GenBank/DDBJ databases">
        <title>Muriicola jejuensis KCTC 22299.</title>
        <authorList>
            <person name="Wang G."/>
        </authorList>
    </citation>
    <scope>NUCLEOTIDE SEQUENCE [LARGE SCALE GENOMIC DNA]</scope>
    <source>
        <strain evidence="11 12">KCTC 22299</strain>
    </source>
</reference>
<dbReference type="GO" id="GO:0016740">
    <property type="term" value="F:transferase activity"/>
    <property type="evidence" value="ECO:0007669"/>
    <property type="project" value="UniProtKB-KW"/>
</dbReference>
<dbReference type="Pfam" id="PF02367">
    <property type="entry name" value="TsaE"/>
    <property type="match status" value="1"/>
</dbReference>
<evidence type="ECO:0000256" key="3">
    <source>
        <dbReference type="ARBA" id="ARBA00019010"/>
    </source>
</evidence>
<evidence type="ECO:0000313" key="12">
    <source>
        <dbReference type="Proteomes" id="UP000468443"/>
    </source>
</evidence>
<comment type="similarity">
    <text evidence="2">Belongs to the TsaE family.</text>
</comment>
<keyword evidence="9" id="KW-0460">Magnesium</keyword>
<dbReference type="Gene3D" id="3.40.50.300">
    <property type="entry name" value="P-loop containing nucleotide triphosphate hydrolases"/>
    <property type="match status" value="1"/>
</dbReference>
<evidence type="ECO:0000256" key="9">
    <source>
        <dbReference type="ARBA" id="ARBA00022842"/>
    </source>
</evidence>
<dbReference type="PANTHER" id="PTHR33540">
    <property type="entry name" value="TRNA THREONYLCARBAMOYLADENOSINE BIOSYNTHESIS PROTEIN TSAE"/>
    <property type="match status" value="1"/>
</dbReference>
<proteinExistence type="inferred from homology"/>
<dbReference type="EMBL" id="JAABOP010000003">
    <property type="protein sequence ID" value="NER11215.1"/>
    <property type="molecule type" value="Genomic_DNA"/>
</dbReference>
<keyword evidence="11" id="KW-0808">Transferase</keyword>
<keyword evidence="6" id="KW-0479">Metal-binding</keyword>
<evidence type="ECO:0000313" key="11">
    <source>
        <dbReference type="EMBL" id="NER11215.1"/>
    </source>
</evidence>
<evidence type="ECO:0000256" key="7">
    <source>
        <dbReference type="ARBA" id="ARBA00022741"/>
    </source>
</evidence>
<dbReference type="GO" id="GO:0005737">
    <property type="term" value="C:cytoplasm"/>
    <property type="evidence" value="ECO:0007669"/>
    <property type="project" value="UniProtKB-SubCell"/>
</dbReference>
<comment type="subcellular location">
    <subcellularLocation>
        <location evidence="1">Cytoplasm</location>
    </subcellularLocation>
</comment>
<keyword evidence="4" id="KW-0963">Cytoplasm</keyword>
<keyword evidence="8" id="KW-0067">ATP-binding</keyword>
<keyword evidence="5" id="KW-0819">tRNA processing</keyword>
<evidence type="ECO:0000256" key="6">
    <source>
        <dbReference type="ARBA" id="ARBA00022723"/>
    </source>
</evidence>
<evidence type="ECO:0000256" key="8">
    <source>
        <dbReference type="ARBA" id="ARBA00022840"/>
    </source>
</evidence>
<dbReference type="InterPro" id="IPR003442">
    <property type="entry name" value="T6A_TsaE"/>
</dbReference>